<dbReference type="Proteomes" id="UP001367676">
    <property type="component" value="Unassembled WGS sequence"/>
</dbReference>
<accession>A0AAN9TXP3</accession>
<proteinExistence type="predicted"/>
<organism evidence="1 2">
    <name type="scientific">Parthenolecanium corni</name>
    <dbReference type="NCBI Taxonomy" id="536013"/>
    <lineage>
        <taxon>Eukaryota</taxon>
        <taxon>Metazoa</taxon>
        <taxon>Ecdysozoa</taxon>
        <taxon>Arthropoda</taxon>
        <taxon>Hexapoda</taxon>
        <taxon>Insecta</taxon>
        <taxon>Pterygota</taxon>
        <taxon>Neoptera</taxon>
        <taxon>Paraneoptera</taxon>
        <taxon>Hemiptera</taxon>
        <taxon>Sternorrhyncha</taxon>
        <taxon>Coccoidea</taxon>
        <taxon>Coccidae</taxon>
        <taxon>Parthenolecanium</taxon>
    </lineage>
</organism>
<comment type="caution">
    <text evidence="1">The sequence shown here is derived from an EMBL/GenBank/DDBJ whole genome shotgun (WGS) entry which is preliminary data.</text>
</comment>
<evidence type="ECO:0000313" key="2">
    <source>
        <dbReference type="Proteomes" id="UP001367676"/>
    </source>
</evidence>
<gene>
    <name evidence="1" type="ORF">V9T40_002934</name>
</gene>
<sequence>MTRLLIVHFVEFHPFQIGRCYSASAIREAILLPPRRLAPAYARSPPLVHSGTGLHFFVLVLRLAAAPRRAASSLSLAPVRRRPFPAPECAQYARPSLSRKLFRIYELASRRLLPWPPSLPTASLNSFAFSNKI</sequence>
<keyword evidence="2" id="KW-1185">Reference proteome</keyword>
<dbReference type="EMBL" id="JBBCAQ010000022">
    <property type="protein sequence ID" value="KAK7591321.1"/>
    <property type="molecule type" value="Genomic_DNA"/>
</dbReference>
<evidence type="ECO:0000313" key="1">
    <source>
        <dbReference type="EMBL" id="KAK7591321.1"/>
    </source>
</evidence>
<protein>
    <submittedName>
        <fullName evidence="1">Uncharacterized protein</fullName>
    </submittedName>
</protein>
<dbReference type="AlphaFoldDB" id="A0AAN9TXP3"/>
<reference evidence="1 2" key="1">
    <citation type="submission" date="2024-03" db="EMBL/GenBank/DDBJ databases">
        <title>Adaptation during the transition from Ophiocordyceps entomopathogen to insect associate is accompanied by gene loss and intensified selection.</title>
        <authorList>
            <person name="Ward C.M."/>
            <person name="Onetto C.A."/>
            <person name="Borneman A.R."/>
        </authorList>
    </citation>
    <scope>NUCLEOTIDE SEQUENCE [LARGE SCALE GENOMIC DNA]</scope>
    <source>
        <strain evidence="1">AWRI1</strain>
        <tissue evidence="1">Single Adult Female</tissue>
    </source>
</reference>
<name>A0AAN9TXP3_9HEMI</name>